<dbReference type="Gene3D" id="2.130.10.10">
    <property type="entry name" value="YVTN repeat-like/Quinoprotein amine dehydrogenase"/>
    <property type="match status" value="4"/>
</dbReference>
<keyword evidence="2" id="KW-0175">Coiled coil</keyword>
<feature type="compositionally biased region" description="Low complexity" evidence="3">
    <location>
        <begin position="216"/>
        <end position="233"/>
    </location>
</feature>
<organism evidence="6 7">
    <name type="scientific">Paractinoplanes brasiliensis</name>
    <dbReference type="NCBI Taxonomy" id="52695"/>
    <lineage>
        <taxon>Bacteria</taxon>
        <taxon>Bacillati</taxon>
        <taxon>Actinomycetota</taxon>
        <taxon>Actinomycetes</taxon>
        <taxon>Micromonosporales</taxon>
        <taxon>Micromonosporaceae</taxon>
        <taxon>Paractinoplanes</taxon>
    </lineage>
</organism>
<evidence type="ECO:0000256" key="3">
    <source>
        <dbReference type="SAM" id="MobiDB-lite"/>
    </source>
</evidence>
<dbReference type="Pfam" id="PF20703">
    <property type="entry name" value="nSTAND1"/>
    <property type="match status" value="1"/>
</dbReference>
<dbReference type="RefSeq" id="WP_133875982.1">
    <property type="nucleotide sequence ID" value="NZ_BOMD01000112.1"/>
</dbReference>
<dbReference type="OrthoDB" id="134501at2"/>
<feature type="coiled-coil region" evidence="2">
    <location>
        <begin position="100"/>
        <end position="127"/>
    </location>
</feature>
<dbReference type="InterPro" id="IPR001680">
    <property type="entry name" value="WD40_rpt"/>
</dbReference>
<keyword evidence="4" id="KW-0472">Membrane</keyword>
<name>A0A4R6JYW2_9ACTN</name>
<dbReference type="SMART" id="SM00320">
    <property type="entry name" value="WD40"/>
    <property type="match status" value="8"/>
</dbReference>
<keyword evidence="4" id="KW-0812">Transmembrane</keyword>
<feature type="domain" description="Novel STAND NTPase 1" evidence="5">
    <location>
        <begin position="230"/>
        <end position="609"/>
    </location>
</feature>
<dbReference type="InterPro" id="IPR015943">
    <property type="entry name" value="WD40/YVTN_repeat-like_dom_sf"/>
</dbReference>
<evidence type="ECO:0000256" key="1">
    <source>
        <dbReference type="PROSITE-ProRule" id="PRU00221"/>
    </source>
</evidence>
<reference evidence="6 7" key="1">
    <citation type="submission" date="2019-03" db="EMBL/GenBank/DDBJ databases">
        <title>Sequencing the genomes of 1000 actinobacteria strains.</title>
        <authorList>
            <person name="Klenk H.-P."/>
        </authorList>
    </citation>
    <scope>NUCLEOTIDE SEQUENCE [LARGE SCALE GENOMIC DNA]</scope>
    <source>
        <strain evidence="6 7">DSM 43805</strain>
    </source>
</reference>
<keyword evidence="1" id="KW-0853">WD repeat</keyword>
<feature type="repeat" description="WD" evidence="1">
    <location>
        <begin position="746"/>
        <end position="787"/>
    </location>
</feature>
<dbReference type="PANTHER" id="PTHR19879:SF9">
    <property type="entry name" value="TRANSCRIPTION INITIATION FACTOR TFIID SUBUNIT 5"/>
    <property type="match status" value="1"/>
</dbReference>
<comment type="caution">
    <text evidence="6">The sequence shown here is derived from an EMBL/GenBank/DDBJ whole genome shotgun (WGS) entry which is preliminary data.</text>
</comment>
<keyword evidence="4" id="KW-1133">Transmembrane helix</keyword>
<dbReference type="PANTHER" id="PTHR19879">
    <property type="entry name" value="TRANSCRIPTION INITIATION FACTOR TFIID"/>
    <property type="match status" value="1"/>
</dbReference>
<dbReference type="Pfam" id="PF00400">
    <property type="entry name" value="WD40"/>
    <property type="match status" value="3"/>
</dbReference>
<sequence length="1385" mass="146391">MRNTDATAPAERAQAGIRSWIRQAGAGLRTATPYGIVAILAASAVAPVAGAALGAPAEYATALDQLGGMGSNYLSDTLAAAARRLRDDETGPVAWREAVAAELLARLEAGDEQAAALRDEVAALLHEVDAVGVALRAADERGQQALALVFGALGEDVGRLQVLAEDAAQTLADIQRQLAEQGRTQRQHTDLLRQSLVAVAQLRQAVLRGVPEPDAEPATGGAEPGEAASPYPGLTSFRSSDARWFRGRESLIAELLGRLSEHLLGGPPVVVVGVSGVGKSSLLHAGVLPAIADGSLGEDSGAWPWLVMTPGSAPLAELVGRTAGLADADPAQALAAVRDNPAGFGELAARAGGDGRLIIVVDQFEELFTQCPDQAERAAFAAAMAAATPALVLLAVRADFYPQCTELAALVPMLAGQVVAGPLRTADLRRAIREPATEAGLTVEPGLEELLLTDLGAPGYQPGALPLLAHALRATWERREGETMTVGAYRRTGGIRRAVAETAEHIYAGLDEAGRAALRAALLSLVTIVDDVPVRRRSSLQETELTVLRPMIEARLVTTGRETVEISHEALLTGWPRLASWLVEAREEILLRQRLGQAAAEWTASGEDADALYRGARLATAREWAAGRDDLPGVQRRFLAASEAAAHAHEMAQRRTNRRLRRLVAGLAVALLLVVTGAVVVWRQRVQADLERREATSRQLAAEARTDFWSDPDRSARRSLAAWQSARTREARSALLQAQHTAVVGRLGSESGAFRVAVSADGRLVAVGFQDGRVQLWDSRSQQRVGPELRHPADRQGGTGPNADRPARLISLSFSPDGRFLAGGSLALENGVAIWEVPSGTLHRTFPGFGAVAWLPDATAVLARRPDVNPAGQIGAWDPADGRALASIRTGVPVVLDLAVSQDGNLLAVAGDDTGEIIRRADGRRLAELGSKVHSVGFAADNTVFSAGVDGPVRAWRPSTDWRPVTLNDVGTGDTNARLAVSHDGTAIIGGDRPREVLALTLGGPRLPVTGFPSVPSDLALSGDDRLLVLVSQTAPPHLIRLGDQQLPHPQLVGHLAFDPAGQRLATGSNDPAIRIWDPRTGSLRDTVTVPGDADPLGLAYAPDGSLAAAFADGRIRVFDAAHRPRRTLTIPPELYPGDVAFSPDGSLLTVLTSHRDPDDQGTSKIQERDDPDVAVWDARTLQPRAPLKLPGHMSIAQAFTPDGRYLLVGSNRSPERGGQDAAIWRYSLPDLSLVDRRDMPGSSVVELAVNPDSTMVALAHGRSAPILRVDGLTPAGTIGEHPVPLSRVAWSPDGRTLATATDDNSDFARLWDTGSGSLLAEVRANGSPHGPIVFSPDGSTFVAGTGDWTVTQWLLDPDDAVRRVCAMLVPASRHGGEELPGQCR</sequence>
<evidence type="ECO:0000259" key="5">
    <source>
        <dbReference type="Pfam" id="PF20703"/>
    </source>
</evidence>
<keyword evidence="7" id="KW-1185">Reference proteome</keyword>
<evidence type="ECO:0000313" key="7">
    <source>
        <dbReference type="Proteomes" id="UP000294901"/>
    </source>
</evidence>
<dbReference type="SUPFAM" id="SSF69322">
    <property type="entry name" value="Tricorn protease domain 2"/>
    <property type="match status" value="1"/>
</dbReference>
<evidence type="ECO:0000256" key="4">
    <source>
        <dbReference type="SAM" id="Phobius"/>
    </source>
</evidence>
<dbReference type="Proteomes" id="UP000294901">
    <property type="component" value="Unassembled WGS sequence"/>
</dbReference>
<feature type="transmembrane region" description="Helical" evidence="4">
    <location>
        <begin position="663"/>
        <end position="682"/>
    </location>
</feature>
<gene>
    <name evidence="6" type="ORF">C8E87_5803</name>
</gene>
<dbReference type="SUPFAM" id="SSF52540">
    <property type="entry name" value="P-loop containing nucleoside triphosphate hydrolases"/>
    <property type="match status" value="1"/>
</dbReference>
<feature type="repeat" description="WD" evidence="1">
    <location>
        <begin position="1046"/>
        <end position="1087"/>
    </location>
</feature>
<dbReference type="InterPro" id="IPR049052">
    <property type="entry name" value="nSTAND1"/>
</dbReference>
<dbReference type="PROSITE" id="PS50082">
    <property type="entry name" value="WD_REPEATS_2"/>
    <property type="match status" value="2"/>
</dbReference>
<dbReference type="PROSITE" id="PS50294">
    <property type="entry name" value="WD_REPEATS_REGION"/>
    <property type="match status" value="1"/>
</dbReference>
<protein>
    <submittedName>
        <fullName evidence="6">WD40 repeat protein</fullName>
    </submittedName>
</protein>
<feature type="region of interest" description="Disordered" evidence="3">
    <location>
        <begin position="209"/>
        <end position="233"/>
    </location>
</feature>
<dbReference type="InterPro" id="IPR011047">
    <property type="entry name" value="Quinoprotein_ADH-like_sf"/>
</dbReference>
<feature type="transmembrane region" description="Helical" evidence="4">
    <location>
        <begin position="378"/>
        <end position="396"/>
    </location>
</feature>
<proteinExistence type="predicted"/>
<evidence type="ECO:0000256" key="2">
    <source>
        <dbReference type="SAM" id="Coils"/>
    </source>
</evidence>
<feature type="region of interest" description="Disordered" evidence="3">
    <location>
        <begin position="780"/>
        <end position="806"/>
    </location>
</feature>
<accession>A0A4R6JYW2</accession>
<dbReference type="InterPro" id="IPR027417">
    <property type="entry name" value="P-loop_NTPase"/>
</dbReference>
<evidence type="ECO:0000313" key="6">
    <source>
        <dbReference type="EMBL" id="TDO42040.1"/>
    </source>
</evidence>
<dbReference type="EMBL" id="SNWR01000001">
    <property type="protein sequence ID" value="TDO42040.1"/>
    <property type="molecule type" value="Genomic_DNA"/>
</dbReference>
<dbReference type="SUPFAM" id="SSF50998">
    <property type="entry name" value="Quinoprotein alcohol dehydrogenase-like"/>
    <property type="match status" value="1"/>
</dbReference>